<dbReference type="GO" id="GO:0004222">
    <property type="term" value="F:metalloendopeptidase activity"/>
    <property type="evidence" value="ECO:0007669"/>
    <property type="project" value="TreeGrafter"/>
</dbReference>
<evidence type="ECO:0000256" key="2">
    <source>
        <dbReference type="SAM" id="MobiDB-lite"/>
    </source>
</evidence>
<evidence type="ECO:0000256" key="3">
    <source>
        <dbReference type="SAM" id="Phobius"/>
    </source>
</evidence>
<feature type="region of interest" description="Disordered" evidence="2">
    <location>
        <begin position="97"/>
        <end position="149"/>
    </location>
</feature>
<protein>
    <submittedName>
        <fullName evidence="5">Murein DD-endopeptidase MepM</fullName>
        <ecNumber evidence="5">3.4.24.-</ecNumber>
    </submittedName>
</protein>
<dbReference type="InterPro" id="IPR011055">
    <property type="entry name" value="Dup_hybrid_motif"/>
</dbReference>
<feature type="compositionally biased region" description="Low complexity" evidence="2">
    <location>
        <begin position="127"/>
        <end position="149"/>
    </location>
</feature>
<dbReference type="Gene3D" id="2.70.70.10">
    <property type="entry name" value="Glucose Permease (Domain IIA)"/>
    <property type="match status" value="1"/>
</dbReference>
<dbReference type="SUPFAM" id="SSF51261">
    <property type="entry name" value="Duplicated hybrid motif"/>
    <property type="match status" value="1"/>
</dbReference>
<evidence type="ECO:0000259" key="4">
    <source>
        <dbReference type="Pfam" id="PF01551"/>
    </source>
</evidence>
<dbReference type="EC" id="3.4.24.-" evidence="5"/>
<sequence>MKIPDFLAQHVQSQGDSYTLQITKQQWRWVLTGFVLLLVVTLGFGIWGITRQAEVMQLRQQTQLQTEQLKLLQQKTEILDKKMESLDQLDKEIRQMVKGSESGTIPQGGGEAQTPQAASGDKDEPGGAAKTDSNSAAANAAGSSGTSVTSLSAKLSRLDRLAQQRMASFYMLRNILRDGAGQNIRDLQSVAFAANNPGNTSTMPSIWPAKGVITSNFGTRIDPVYGGSATHEGLDIANDYGTPIIATAAGTVTFADATSGGYGNLVEIDHGNGFVTRYGHNSVLLVHAGMQVKQGDTIALMGSTGKSTGSHVHYEVDINGVAVDPLLFLPIQ</sequence>
<keyword evidence="3" id="KW-1133">Transmembrane helix</keyword>
<dbReference type="CDD" id="cd12797">
    <property type="entry name" value="M23_peptidase"/>
    <property type="match status" value="1"/>
</dbReference>
<keyword evidence="3" id="KW-0472">Membrane</keyword>
<dbReference type="PANTHER" id="PTHR21666:SF270">
    <property type="entry name" value="MUREIN HYDROLASE ACTIVATOR ENVC"/>
    <property type="match status" value="1"/>
</dbReference>
<proteinExistence type="predicted"/>
<evidence type="ECO:0000313" key="5">
    <source>
        <dbReference type="EMBL" id="VYU39328.1"/>
    </source>
</evidence>
<dbReference type="InterPro" id="IPR050570">
    <property type="entry name" value="Cell_wall_metabolism_enzyme"/>
</dbReference>
<dbReference type="PANTHER" id="PTHR21666">
    <property type="entry name" value="PEPTIDASE-RELATED"/>
    <property type="match status" value="1"/>
</dbReference>
<reference evidence="5" key="1">
    <citation type="submission" date="2019-11" db="EMBL/GenBank/DDBJ databases">
        <authorList>
            <person name="Feng L."/>
        </authorList>
    </citation>
    <scope>NUCLEOTIDE SEQUENCE</scope>
    <source>
        <strain evidence="5">VrattiLFYP33</strain>
    </source>
</reference>
<dbReference type="AlphaFoldDB" id="A0A6N3EHS4"/>
<dbReference type="EMBL" id="CACRUX010000072">
    <property type="protein sequence ID" value="VYU39328.1"/>
    <property type="molecule type" value="Genomic_DNA"/>
</dbReference>
<accession>A0A6N3EHS4</accession>
<gene>
    <name evidence="5" type="primary">mepM</name>
    <name evidence="5" type="ORF">VRLFYP33_00206</name>
</gene>
<evidence type="ECO:0000256" key="1">
    <source>
        <dbReference type="SAM" id="Coils"/>
    </source>
</evidence>
<feature type="transmembrane region" description="Helical" evidence="3">
    <location>
        <begin position="27"/>
        <end position="49"/>
    </location>
</feature>
<dbReference type="InterPro" id="IPR016047">
    <property type="entry name" value="M23ase_b-sheet_dom"/>
</dbReference>
<feature type="coiled-coil region" evidence="1">
    <location>
        <begin position="55"/>
        <end position="92"/>
    </location>
</feature>
<dbReference type="RefSeq" id="WP_021840416.1">
    <property type="nucleotide sequence ID" value="NZ_CACRUX010000072.1"/>
</dbReference>
<organism evidence="5">
    <name type="scientific">Veillonella ratti</name>
    <dbReference type="NCBI Taxonomy" id="103892"/>
    <lineage>
        <taxon>Bacteria</taxon>
        <taxon>Bacillati</taxon>
        <taxon>Bacillota</taxon>
        <taxon>Negativicutes</taxon>
        <taxon>Veillonellales</taxon>
        <taxon>Veillonellaceae</taxon>
        <taxon>Veillonella</taxon>
    </lineage>
</organism>
<feature type="domain" description="M23ase beta-sheet core" evidence="4">
    <location>
        <begin position="230"/>
        <end position="325"/>
    </location>
</feature>
<keyword evidence="5" id="KW-0378">Hydrolase</keyword>
<keyword evidence="3" id="KW-0812">Transmembrane</keyword>
<name>A0A6N3EHS4_9FIRM</name>
<dbReference type="FunFam" id="2.70.70.10:FF:000006">
    <property type="entry name" value="M23 family peptidase"/>
    <property type="match status" value="1"/>
</dbReference>
<keyword evidence="1" id="KW-0175">Coiled coil</keyword>
<dbReference type="Pfam" id="PF01551">
    <property type="entry name" value="Peptidase_M23"/>
    <property type="match status" value="1"/>
</dbReference>